<name>A0A971IAV1_9BIFI</name>
<accession>A0A971IAV1</accession>
<dbReference type="InterPro" id="IPR005019">
    <property type="entry name" value="Adenine_glyco"/>
</dbReference>
<dbReference type="SUPFAM" id="SSF48150">
    <property type="entry name" value="DNA-glycosylase"/>
    <property type="match status" value="1"/>
</dbReference>
<dbReference type="AlphaFoldDB" id="A0A971IAV1"/>
<evidence type="ECO:0000256" key="1">
    <source>
        <dbReference type="PIRSR" id="PIRSR605019-1"/>
    </source>
</evidence>
<dbReference type="InterPro" id="IPR052891">
    <property type="entry name" value="DNA-3mA_glycosylase"/>
</dbReference>
<organism evidence="2 3">
    <name type="scientific">Bifidobacterium crudilactis</name>
    <dbReference type="NCBI Taxonomy" id="327277"/>
    <lineage>
        <taxon>Bacteria</taxon>
        <taxon>Bacillati</taxon>
        <taxon>Actinomycetota</taxon>
        <taxon>Actinomycetes</taxon>
        <taxon>Bifidobacteriales</taxon>
        <taxon>Bifidobacteriaceae</taxon>
        <taxon>Bifidobacterium</taxon>
    </lineage>
</organism>
<protein>
    <submittedName>
        <fullName evidence="2">DNA-3-methyladenine glycosylase I</fullName>
    </submittedName>
</protein>
<evidence type="ECO:0000313" key="2">
    <source>
        <dbReference type="EMBL" id="NLT78680.1"/>
    </source>
</evidence>
<dbReference type="GO" id="GO:0008725">
    <property type="term" value="F:DNA-3-methyladenine glycosylase activity"/>
    <property type="evidence" value="ECO:0007669"/>
    <property type="project" value="InterPro"/>
</dbReference>
<dbReference type="GO" id="GO:0006284">
    <property type="term" value="P:base-excision repair"/>
    <property type="evidence" value="ECO:0007669"/>
    <property type="project" value="InterPro"/>
</dbReference>
<reference evidence="2" key="2">
    <citation type="submission" date="2020-01" db="EMBL/GenBank/DDBJ databases">
        <authorList>
            <person name="Campanaro S."/>
        </authorList>
    </citation>
    <scope>NUCLEOTIDE SEQUENCE</scope>
    <source>
        <strain evidence="2">AS01afH2WH_6</strain>
    </source>
</reference>
<proteinExistence type="predicted"/>
<dbReference type="Proteomes" id="UP000767327">
    <property type="component" value="Unassembled WGS sequence"/>
</dbReference>
<dbReference type="EMBL" id="JAAXZR010000001">
    <property type="protein sequence ID" value="NLT78680.1"/>
    <property type="molecule type" value="Genomic_DNA"/>
</dbReference>
<dbReference type="PANTHER" id="PTHR30037">
    <property type="entry name" value="DNA-3-METHYLADENINE GLYCOSYLASE 1"/>
    <property type="match status" value="1"/>
</dbReference>
<reference evidence="2" key="1">
    <citation type="journal article" date="2020" name="Biotechnol. Biofuels">
        <title>New insights from the biogas microbiome by comprehensive genome-resolved metagenomics of nearly 1600 species originating from multiple anaerobic digesters.</title>
        <authorList>
            <person name="Campanaro S."/>
            <person name="Treu L."/>
            <person name="Rodriguez-R L.M."/>
            <person name="Kovalovszki A."/>
            <person name="Ziels R.M."/>
            <person name="Maus I."/>
            <person name="Zhu X."/>
            <person name="Kougias P.G."/>
            <person name="Basile A."/>
            <person name="Luo G."/>
            <person name="Schluter A."/>
            <person name="Konstantinidis K.T."/>
            <person name="Angelidaki I."/>
        </authorList>
    </citation>
    <scope>NUCLEOTIDE SEQUENCE</scope>
    <source>
        <strain evidence="2">AS01afH2WH_6</strain>
    </source>
</reference>
<dbReference type="GO" id="GO:0046872">
    <property type="term" value="F:metal ion binding"/>
    <property type="evidence" value="ECO:0007669"/>
    <property type="project" value="UniProtKB-KW"/>
</dbReference>
<sequence length="213" mass="24267">MNVLPRENHREDCPVLHRCPWGDSEDMQMRQYHDLEWGTPLHDSRALFELLSLELMQSGLSWRTILHKRQGFIRAFHNFDPHVVMTLDAEGDGLLSDPSIIRNRRKIQAVIDNAEAIVALENRGISFNEYVWQFVNHESITNQVTDYTQSPCQSPISITMSKSMKRDGFSFVGPVVVYSFMEAAGLVNDHESSCFRWAQLAQGSQSASQGLQA</sequence>
<keyword evidence="1" id="KW-0479">Metal-binding</keyword>
<comment type="caution">
    <text evidence="2">The sequence shown here is derived from an EMBL/GenBank/DDBJ whole genome shotgun (WGS) entry which is preliminary data.</text>
</comment>
<dbReference type="InterPro" id="IPR011257">
    <property type="entry name" value="DNA_glycosylase"/>
</dbReference>
<feature type="binding site" evidence="1">
    <location>
        <position position="194"/>
    </location>
    <ligand>
        <name>Zn(2+)</name>
        <dbReference type="ChEBI" id="CHEBI:29105"/>
    </ligand>
</feature>
<keyword evidence="1" id="KW-0862">Zinc</keyword>
<evidence type="ECO:0000313" key="3">
    <source>
        <dbReference type="Proteomes" id="UP000767327"/>
    </source>
</evidence>
<gene>
    <name evidence="2" type="ORF">GXW98_00085</name>
</gene>
<dbReference type="Pfam" id="PF03352">
    <property type="entry name" value="Adenine_glyco"/>
    <property type="match status" value="1"/>
</dbReference>
<dbReference type="Gene3D" id="1.10.340.30">
    <property type="entry name" value="Hypothetical protein, domain 2"/>
    <property type="match status" value="1"/>
</dbReference>
<feature type="binding site" evidence="1">
    <location>
        <position position="19"/>
    </location>
    <ligand>
        <name>Zn(2+)</name>
        <dbReference type="ChEBI" id="CHEBI:29105"/>
    </ligand>
</feature>
<dbReference type="PANTHER" id="PTHR30037:SF4">
    <property type="entry name" value="DNA-3-METHYLADENINE GLYCOSYLASE I"/>
    <property type="match status" value="1"/>
</dbReference>
<feature type="binding site" evidence="1">
    <location>
        <position position="33"/>
    </location>
    <ligand>
        <name>Zn(2+)</name>
        <dbReference type="ChEBI" id="CHEBI:29105"/>
    </ligand>
</feature>
<feature type="binding site" evidence="1">
    <location>
        <position position="190"/>
    </location>
    <ligand>
        <name>Zn(2+)</name>
        <dbReference type="ChEBI" id="CHEBI:29105"/>
    </ligand>
</feature>